<sequence>GRHHGPSARGARRGDPAARRAAFRLAPAHHPPGGSSGRRVEPSHDAVRLGRRALGGDARGGRGAGRGVHLAVLDLDARVGRGDGERGTHGRGGAAPRRGAPGGGRARGGGSDRVRRGVRRAPRRRGNGVAGRALGGDGHAGRGVGAGGPVPGHLPARHAAHLRLLRRGRGVPRVGRHAHPARPARVVGGGDARSRPPLHRRGGPHSATRRARGGRGHPAHPRHGVPGGRAHPGAARARALRPRPAGIAGQHLAHRAARRAHRRPLLRGVRGHHADHRGLRHAGARGVRRGPPRGELALHGRRGVRRRGRGDRGAEHRRRRPGARRACGVDHHRLCDAAGAGLRAPLTPGARDAGRPLHQRPGGDRRRGALPPHRQPGPARGVRGGGARGVAGRGGGHAPGDAHLHRPHRRAHPARRVGRRPLRARRPLVDDHAHGVRARGGDRAALAQRALEGAAGV</sequence>
<feature type="non-terminal residue" evidence="2">
    <location>
        <position position="457"/>
    </location>
</feature>
<feature type="region of interest" description="Disordered" evidence="1">
    <location>
        <begin position="274"/>
        <end position="327"/>
    </location>
</feature>
<evidence type="ECO:0000256" key="1">
    <source>
        <dbReference type="SAM" id="MobiDB-lite"/>
    </source>
</evidence>
<gene>
    <name evidence="2" type="ORF">AVDCRST_MAG40-2250</name>
</gene>
<feature type="compositionally biased region" description="Low complexity" evidence="1">
    <location>
        <begin position="228"/>
        <end position="238"/>
    </location>
</feature>
<feature type="region of interest" description="Disordered" evidence="1">
    <location>
        <begin position="1"/>
        <end position="44"/>
    </location>
</feature>
<dbReference type="EMBL" id="CADCTX010000657">
    <property type="protein sequence ID" value="CAA9337752.1"/>
    <property type="molecule type" value="Genomic_DNA"/>
</dbReference>
<organism evidence="2">
    <name type="scientific">uncultured Gemmatimonadaceae bacterium</name>
    <dbReference type="NCBI Taxonomy" id="246130"/>
    <lineage>
        <taxon>Bacteria</taxon>
        <taxon>Pseudomonadati</taxon>
        <taxon>Gemmatimonadota</taxon>
        <taxon>Gemmatimonadia</taxon>
        <taxon>Gemmatimonadales</taxon>
        <taxon>Gemmatimonadaceae</taxon>
        <taxon>environmental samples</taxon>
    </lineage>
</organism>
<feature type="compositionally biased region" description="Basic residues" evidence="1">
    <location>
        <begin position="405"/>
        <end position="420"/>
    </location>
</feature>
<accession>A0A6J4LRA0</accession>
<feature type="compositionally biased region" description="Basic residues" evidence="1">
    <location>
        <begin position="196"/>
        <end position="223"/>
    </location>
</feature>
<evidence type="ECO:0000313" key="2">
    <source>
        <dbReference type="EMBL" id="CAA9337752.1"/>
    </source>
</evidence>
<feature type="compositionally biased region" description="Basic residues" evidence="1">
    <location>
        <begin position="116"/>
        <end position="126"/>
    </location>
</feature>
<feature type="compositionally biased region" description="Gly residues" evidence="1">
    <location>
        <begin position="100"/>
        <end position="109"/>
    </location>
</feature>
<protein>
    <submittedName>
        <fullName evidence="2">Multi antimicrobial extrusion protein (Na(+)/drug antiporter), MATE family of MDR efflux pumps</fullName>
    </submittedName>
</protein>
<feature type="region of interest" description="Disordered" evidence="1">
    <location>
        <begin position="80"/>
        <end position="152"/>
    </location>
</feature>
<feature type="compositionally biased region" description="Low complexity" evidence="1">
    <location>
        <begin position="19"/>
        <end position="32"/>
    </location>
</feature>
<feature type="region of interest" description="Disordered" evidence="1">
    <location>
        <begin position="342"/>
        <end position="420"/>
    </location>
</feature>
<feature type="compositionally biased region" description="Basic residues" evidence="1">
    <location>
        <begin position="170"/>
        <end position="182"/>
    </location>
</feature>
<proteinExistence type="predicted"/>
<feature type="compositionally biased region" description="Basic residues" evidence="1">
    <location>
        <begin position="299"/>
        <end position="323"/>
    </location>
</feature>
<dbReference type="AlphaFoldDB" id="A0A6J4LRA0"/>
<reference evidence="2" key="1">
    <citation type="submission" date="2020-02" db="EMBL/GenBank/DDBJ databases">
        <authorList>
            <person name="Meier V. D."/>
        </authorList>
    </citation>
    <scope>NUCLEOTIDE SEQUENCE</scope>
    <source>
        <strain evidence="2">AVDCRST_MAG40</strain>
    </source>
</reference>
<feature type="compositionally biased region" description="Gly residues" evidence="1">
    <location>
        <begin position="382"/>
        <end position="398"/>
    </location>
</feature>
<feature type="compositionally biased region" description="Gly residues" evidence="1">
    <location>
        <begin position="133"/>
        <end position="150"/>
    </location>
</feature>
<feature type="compositionally biased region" description="Basic residues" evidence="1">
    <location>
        <begin position="274"/>
        <end position="291"/>
    </location>
</feature>
<feature type="non-terminal residue" evidence="2">
    <location>
        <position position="1"/>
    </location>
</feature>
<name>A0A6J4LRA0_9BACT</name>
<feature type="region of interest" description="Disordered" evidence="1">
    <location>
        <begin position="170"/>
        <end position="238"/>
    </location>
</feature>